<keyword evidence="3" id="KW-1185">Reference proteome</keyword>
<feature type="compositionally biased region" description="Low complexity" evidence="1">
    <location>
        <begin position="44"/>
        <end position="67"/>
    </location>
</feature>
<dbReference type="EMBL" id="CAVNYO010000169">
    <property type="protein sequence ID" value="CAK5270718.1"/>
    <property type="molecule type" value="Genomic_DNA"/>
</dbReference>
<feature type="compositionally biased region" description="Acidic residues" evidence="1">
    <location>
        <begin position="330"/>
        <end position="349"/>
    </location>
</feature>
<organism evidence="2 3">
    <name type="scientific">Mycena citricolor</name>
    <dbReference type="NCBI Taxonomy" id="2018698"/>
    <lineage>
        <taxon>Eukaryota</taxon>
        <taxon>Fungi</taxon>
        <taxon>Dikarya</taxon>
        <taxon>Basidiomycota</taxon>
        <taxon>Agaricomycotina</taxon>
        <taxon>Agaricomycetes</taxon>
        <taxon>Agaricomycetidae</taxon>
        <taxon>Agaricales</taxon>
        <taxon>Marasmiineae</taxon>
        <taxon>Mycenaceae</taxon>
        <taxon>Mycena</taxon>
    </lineage>
</organism>
<feature type="compositionally biased region" description="Low complexity" evidence="1">
    <location>
        <begin position="20"/>
        <end position="30"/>
    </location>
</feature>
<evidence type="ECO:0000256" key="1">
    <source>
        <dbReference type="SAM" id="MobiDB-lite"/>
    </source>
</evidence>
<dbReference type="Proteomes" id="UP001295794">
    <property type="component" value="Unassembled WGS sequence"/>
</dbReference>
<evidence type="ECO:0000313" key="3">
    <source>
        <dbReference type="Proteomes" id="UP001295794"/>
    </source>
</evidence>
<reference evidence="2" key="1">
    <citation type="submission" date="2023-11" db="EMBL/GenBank/DDBJ databases">
        <authorList>
            <person name="De Vega J J."/>
            <person name="De Vega J J."/>
        </authorList>
    </citation>
    <scope>NUCLEOTIDE SEQUENCE</scope>
</reference>
<feature type="region of interest" description="Disordered" evidence="1">
    <location>
        <begin position="194"/>
        <end position="225"/>
    </location>
</feature>
<feature type="region of interest" description="Disordered" evidence="1">
    <location>
        <begin position="295"/>
        <end position="434"/>
    </location>
</feature>
<feature type="region of interest" description="Disordered" evidence="1">
    <location>
        <begin position="246"/>
        <end position="277"/>
    </location>
</feature>
<name>A0AAD2H742_9AGAR</name>
<sequence length="484" mass="52354">MLVTNLSRPSVYSSFKRQNSSSSETTSVGSIHGDALRANKSRPSTAQSFYSLSSASSPSLKSGSSPSPSYPQPPKKMRSPAPLPLKSSTWDAAQPLSAPDPAYVESELRVPAIQVVSPASILPSAPDTPLEVPESELRRRQLHKLTRILGEAIPADLITLRAEPTSVLRPTPPPPQKNKKLLLQQQQYTTGLGSALSDILPPRRSMDAVQPQRRAGASSASSAAASATTKLARRASLSFNTIASRLRSGSHSRDSSLESGEGNRAGTPSPTLSAFATMPPRRRSLALGSPILFAFPRRSQTPQPQPRSEPVPSAVPVADSHIIDIGYRDSEDEEGREREEEENGAELEGDAVPIVDAPLQPGPRAFETRIMPMPAHTDHSASYSRPGTPFDASRPQTPFEDFFLGRSRPATPFMAGRPSLERHPPRPDTPFLDLDPQAAAPAMAAEQGTRFLSPTVRKERAQGWSGEWNKADIKDVMEKLRKLK</sequence>
<proteinExistence type="predicted"/>
<feature type="region of interest" description="Disordered" evidence="1">
    <location>
        <begin position="1"/>
        <end position="94"/>
    </location>
</feature>
<comment type="caution">
    <text evidence="2">The sequence shown here is derived from an EMBL/GenBank/DDBJ whole genome shotgun (WGS) entry which is preliminary data.</text>
</comment>
<evidence type="ECO:0000313" key="2">
    <source>
        <dbReference type="EMBL" id="CAK5270718.1"/>
    </source>
</evidence>
<feature type="compositionally biased region" description="Low complexity" evidence="1">
    <location>
        <begin position="213"/>
        <end position="225"/>
    </location>
</feature>
<gene>
    <name evidence="2" type="ORF">MYCIT1_LOCUS15360</name>
</gene>
<feature type="compositionally biased region" description="Polar residues" evidence="1">
    <location>
        <begin position="1"/>
        <end position="19"/>
    </location>
</feature>
<protein>
    <submittedName>
        <fullName evidence="2">Uncharacterized protein</fullName>
    </submittedName>
</protein>
<dbReference type="AlphaFoldDB" id="A0AAD2H742"/>
<accession>A0AAD2H742</accession>